<comment type="similarity">
    <text evidence="6">Belongs to the long (4 C-C) scorpion toxin superfamily. Sodium channel inhibitor family. Alpha subfamily.</text>
</comment>
<dbReference type="GO" id="GO:0006952">
    <property type="term" value="P:defense response"/>
    <property type="evidence" value="ECO:0007669"/>
    <property type="project" value="InterPro"/>
</dbReference>
<evidence type="ECO:0000256" key="2">
    <source>
        <dbReference type="ARBA" id="ARBA00022525"/>
    </source>
</evidence>
<proteinExistence type="inferred from homology"/>
<evidence type="ECO:0000256" key="1">
    <source>
        <dbReference type="ARBA" id="ARBA00004613"/>
    </source>
</evidence>
<organism evidence="9">
    <name type="scientific">Mesobuthus eupeus</name>
    <name type="common">Lesser Asian scorpion</name>
    <name type="synonym">Buthus eupeus</name>
    <dbReference type="NCBI Taxonomy" id="34648"/>
    <lineage>
        <taxon>Eukaryota</taxon>
        <taxon>Metazoa</taxon>
        <taxon>Ecdysozoa</taxon>
        <taxon>Arthropoda</taxon>
        <taxon>Chelicerata</taxon>
        <taxon>Arachnida</taxon>
        <taxon>Scorpiones</taxon>
        <taxon>Buthida</taxon>
        <taxon>Buthoidea</taxon>
        <taxon>Buthidae</taxon>
        <taxon>Mesobuthus</taxon>
    </lineage>
</organism>
<dbReference type="Pfam" id="PF00537">
    <property type="entry name" value="Toxin_3"/>
    <property type="match status" value="1"/>
</dbReference>
<accession>A0A0B5GD34</accession>
<dbReference type="InterPro" id="IPR002061">
    <property type="entry name" value="Scorpion_toxinL/defensin"/>
</dbReference>
<dbReference type="SUPFAM" id="SSF57095">
    <property type="entry name" value="Scorpion toxin-like"/>
    <property type="match status" value="1"/>
</dbReference>
<dbReference type="InterPro" id="IPR018218">
    <property type="entry name" value="Scorpion_toxinL"/>
</dbReference>
<keyword evidence="7" id="KW-0732">Signal</keyword>
<keyword evidence="4" id="KW-0738">Voltage-gated sodium channel impairing toxin</keyword>
<reference evidence="9" key="1">
    <citation type="submission" date="2014-11" db="EMBL/GenBank/DDBJ databases">
        <title>Isolation, sequencing and cloning of gene encoding aalgesic-antitumor-like peptide from Mesobuthus eupeus in Iran.</title>
        <authorList>
            <person name="Ayat H."/>
            <person name="Dehghan Murozhe Z."/>
            <person name="Ahadi A.M."/>
        </authorList>
    </citation>
    <scope>NUCLEOTIDE SEQUENCE</scope>
</reference>
<dbReference type="GO" id="GO:0090729">
    <property type="term" value="F:toxin activity"/>
    <property type="evidence" value="ECO:0007669"/>
    <property type="project" value="InterPro"/>
</dbReference>
<dbReference type="FunFam" id="3.30.30.10:FF:000002">
    <property type="entry name" value="Alpha-like toxin BmK-M1"/>
    <property type="match status" value="1"/>
</dbReference>
<dbReference type="InterPro" id="IPR036574">
    <property type="entry name" value="Scorpion_toxin-like_sf"/>
</dbReference>
<protein>
    <submittedName>
        <fullName evidence="9">Analgesic-antitumor-like protein</fullName>
    </submittedName>
</protein>
<evidence type="ECO:0000313" key="9">
    <source>
        <dbReference type="EMBL" id="AJF23104.1"/>
    </source>
</evidence>
<dbReference type="EMBL" id="KP188585">
    <property type="protein sequence ID" value="AJF23104.1"/>
    <property type="molecule type" value="Genomic_DNA"/>
</dbReference>
<feature type="signal peptide" evidence="7">
    <location>
        <begin position="1"/>
        <end position="19"/>
    </location>
</feature>
<dbReference type="AlphaFoldDB" id="A0A0B5GD34"/>
<evidence type="ECO:0000256" key="6">
    <source>
        <dbReference type="ARBA" id="ARBA00061034"/>
    </source>
</evidence>
<evidence type="ECO:0000256" key="5">
    <source>
        <dbReference type="ARBA" id="ARBA00023157"/>
    </source>
</evidence>
<dbReference type="PRINTS" id="PR00285">
    <property type="entry name" value="SCORPNTOXIN"/>
</dbReference>
<evidence type="ECO:0000256" key="7">
    <source>
        <dbReference type="SAM" id="SignalP"/>
    </source>
</evidence>
<keyword evidence="3" id="KW-0872">Ion channel impairing toxin</keyword>
<comment type="subcellular location">
    <subcellularLocation>
        <location evidence="1">Secreted</location>
    </subcellularLocation>
</comment>
<dbReference type="Gene3D" id="3.30.30.10">
    <property type="entry name" value="Knottin, scorpion toxin-like"/>
    <property type="match status" value="1"/>
</dbReference>
<evidence type="ECO:0000256" key="3">
    <source>
        <dbReference type="ARBA" id="ARBA00022872"/>
    </source>
</evidence>
<dbReference type="GO" id="GO:0005576">
    <property type="term" value="C:extracellular region"/>
    <property type="evidence" value="ECO:0007669"/>
    <property type="project" value="UniProtKB-SubCell"/>
</dbReference>
<name>A0A0B5GD34_MESEU</name>
<keyword evidence="2" id="KW-0964">Secreted</keyword>
<dbReference type="InterPro" id="IPR003614">
    <property type="entry name" value="Knottins"/>
</dbReference>
<evidence type="ECO:0000259" key="8">
    <source>
        <dbReference type="PROSITE" id="PS51863"/>
    </source>
</evidence>
<dbReference type="GO" id="GO:0019871">
    <property type="term" value="F:sodium channel inhibitor activity"/>
    <property type="evidence" value="ECO:0007669"/>
    <property type="project" value="InterPro"/>
</dbReference>
<sequence>MISLVMISLALLVMTGVESVRDGYIADDKNCAYFCGRNAYCDEECKKNGAESGYCQWAGQYGNACWCYNLPDKVPIKVPGKCNGG</sequence>
<dbReference type="InterPro" id="IPR044062">
    <property type="entry name" value="LCN-type_CS_alpha_beta_dom"/>
</dbReference>
<dbReference type="CDD" id="cd23106">
    <property type="entry name" value="neurotoxins_LC_scorpion"/>
    <property type="match status" value="1"/>
</dbReference>
<dbReference type="SMART" id="SM00505">
    <property type="entry name" value="Knot1"/>
    <property type="match status" value="1"/>
</dbReference>
<evidence type="ECO:0000256" key="4">
    <source>
        <dbReference type="ARBA" id="ARBA00022910"/>
    </source>
</evidence>
<feature type="chain" id="PRO_5002117282" evidence="7">
    <location>
        <begin position="20"/>
        <end position="85"/>
    </location>
</feature>
<feature type="domain" description="LCN-type CS-alpha/beta" evidence="8">
    <location>
        <begin position="21"/>
        <end position="83"/>
    </location>
</feature>
<keyword evidence="5" id="KW-1015">Disulfide bond</keyword>
<keyword evidence="4" id="KW-0800">Toxin</keyword>
<dbReference type="PROSITE" id="PS51863">
    <property type="entry name" value="LCN_CSAB"/>
    <property type="match status" value="1"/>
</dbReference>
<dbReference type="PRINTS" id="PR00284">
    <property type="entry name" value="TOXIN"/>
</dbReference>